<evidence type="ECO:0000259" key="1">
    <source>
        <dbReference type="PROSITE" id="PS50943"/>
    </source>
</evidence>
<dbReference type="GO" id="GO:0003677">
    <property type="term" value="F:DNA binding"/>
    <property type="evidence" value="ECO:0007669"/>
    <property type="project" value="InterPro"/>
</dbReference>
<evidence type="ECO:0000313" key="3">
    <source>
        <dbReference type="Proteomes" id="UP000576260"/>
    </source>
</evidence>
<dbReference type="EMBL" id="CP061280">
    <property type="protein sequence ID" value="QNS14262.1"/>
    <property type="molecule type" value="Genomic_DNA"/>
</dbReference>
<accession>A0A7H1BZV7</accession>
<dbReference type="InterPro" id="IPR031856">
    <property type="entry name" value="YdaS_toxin-like"/>
</dbReference>
<dbReference type="PROSITE" id="PS50943">
    <property type="entry name" value="HTH_CROC1"/>
    <property type="match status" value="1"/>
</dbReference>
<keyword evidence="3" id="KW-1185">Reference proteome</keyword>
<dbReference type="Gene3D" id="1.10.260.40">
    <property type="entry name" value="lambda repressor-like DNA-binding domains"/>
    <property type="match status" value="1"/>
</dbReference>
<gene>
    <name evidence="2" type="ORF">ICJ55_05665</name>
</gene>
<reference evidence="2 3" key="1">
    <citation type="submission" date="2020-09" db="EMBL/GenBank/DDBJ databases">
        <title>Mannheimia bovis sp.nov., isolated from a cow.</title>
        <authorList>
            <person name="Li F."/>
        </authorList>
    </citation>
    <scope>NUCLEOTIDE SEQUENCE [LARGE SCALE GENOMIC DNA]</scope>
    <source>
        <strain evidence="2 3">ZY190616</strain>
    </source>
</reference>
<dbReference type="Proteomes" id="UP000576260">
    <property type="component" value="Chromosome"/>
</dbReference>
<evidence type="ECO:0000313" key="2">
    <source>
        <dbReference type="EMBL" id="QNS14262.1"/>
    </source>
</evidence>
<proteinExistence type="predicted"/>
<protein>
    <submittedName>
        <fullName evidence="2">Helix-turn-helix domain-containing protein</fullName>
    </submittedName>
</protein>
<dbReference type="KEGG" id="mbos:ICJ55_05665"/>
<dbReference type="AlphaFoldDB" id="A0A7H1BZV7"/>
<dbReference type="RefSeq" id="WP_188155925.1">
    <property type="nucleotide sequence ID" value="NZ_CP061280.1"/>
</dbReference>
<dbReference type="SUPFAM" id="SSF47413">
    <property type="entry name" value="lambda repressor-like DNA-binding domains"/>
    <property type="match status" value="1"/>
</dbReference>
<dbReference type="InterPro" id="IPR001387">
    <property type="entry name" value="Cro/C1-type_HTH"/>
</dbReference>
<dbReference type="InterPro" id="IPR010982">
    <property type="entry name" value="Lambda_DNA-bd_dom_sf"/>
</dbReference>
<sequence length="65" mass="6851">MNESIKKAVSILGSQTNLANACGVTQGAVQKWLNGGGISAEYLLKIESATNGQVTIRAICEELEK</sequence>
<name>A0A7H1BZV7_9PAST</name>
<dbReference type="Pfam" id="PF15943">
    <property type="entry name" value="YdaS_toxin"/>
    <property type="match status" value="1"/>
</dbReference>
<feature type="domain" description="HTH cro/C1-type" evidence="1">
    <location>
        <begin position="14"/>
        <end position="59"/>
    </location>
</feature>
<organism evidence="2 3">
    <name type="scientific">Mannheimia bovis</name>
    <dbReference type="NCBI Taxonomy" id="2770636"/>
    <lineage>
        <taxon>Bacteria</taxon>
        <taxon>Pseudomonadati</taxon>
        <taxon>Pseudomonadota</taxon>
        <taxon>Gammaproteobacteria</taxon>
        <taxon>Pasteurellales</taxon>
        <taxon>Pasteurellaceae</taxon>
        <taxon>Mannheimia</taxon>
    </lineage>
</organism>
<dbReference type="CDD" id="cd00093">
    <property type="entry name" value="HTH_XRE"/>
    <property type="match status" value="1"/>
</dbReference>